<evidence type="ECO:0000313" key="1">
    <source>
        <dbReference type="EMBL" id="KAJ2970474.1"/>
    </source>
</evidence>
<comment type="caution">
    <text evidence="1">The sequence shown here is derived from an EMBL/GenBank/DDBJ whole genome shotgun (WGS) entry which is preliminary data.</text>
</comment>
<name>A0ACC1MV11_9HYPO</name>
<keyword evidence="2" id="KW-1185">Reference proteome</keyword>
<evidence type="ECO:0000313" key="2">
    <source>
        <dbReference type="Proteomes" id="UP001143910"/>
    </source>
</evidence>
<sequence>MVTLTEGQKATLSSQAIEFLTNVRHVPFADMLANYFTSPCRIPNMREGMSEKMAPGEEALIMKHSLHIKNVKIAGIPVVLIQPDHIKPEKEDKILINAYGGAFVMGSARDRAALIMAAELGVRVYSVDYTKSPEAKYPVARDQVLDVYRELIKNGPPGSSSPIDPKNIYAMGSSAGAQLVVSALLMASKEGLPLPTAGIYLCTPAVDFTGGGDSLTANAHDRDVMPVSLLVGMVSQNYIPKGQDPKDPLLSPVYANYGASFPRTVITVGTRDFALSNGVRMYWKLRDAGVETELLVSDGMWHGFNWEEDMPEAIQARAAVVKFLEHAS</sequence>
<reference evidence="1" key="1">
    <citation type="submission" date="2022-08" db="EMBL/GenBank/DDBJ databases">
        <title>Genome Sequence of Lecanicillium fungicola.</title>
        <authorList>
            <person name="Buettner E."/>
        </authorList>
    </citation>
    <scope>NUCLEOTIDE SEQUENCE</scope>
    <source>
        <strain evidence="1">Babe33</strain>
    </source>
</reference>
<organism evidence="1 2">
    <name type="scientific">Zarea fungicola</name>
    <dbReference type="NCBI Taxonomy" id="93591"/>
    <lineage>
        <taxon>Eukaryota</taxon>
        <taxon>Fungi</taxon>
        <taxon>Dikarya</taxon>
        <taxon>Ascomycota</taxon>
        <taxon>Pezizomycotina</taxon>
        <taxon>Sordariomycetes</taxon>
        <taxon>Hypocreomycetidae</taxon>
        <taxon>Hypocreales</taxon>
        <taxon>Cordycipitaceae</taxon>
        <taxon>Zarea</taxon>
    </lineage>
</organism>
<dbReference type="EMBL" id="JANJQO010001529">
    <property type="protein sequence ID" value="KAJ2970474.1"/>
    <property type="molecule type" value="Genomic_DNA"/>
</dbReference>
<proteinExistence type="predicted"/>
<protein>
    <submittedName>
        <fullName evidence="1">Uncharacterized protein</fullName>
    </submittedName>
</protein>
<gene>
    <name evidence="1" type="ORF">NQ176_g8172</name>
</gene>
<accession>A0ACC1MV11</accession>
<dbReference type="Proteomes" id="UP001143910">
    <property type="component" value="Unassembled WGS sequence"/>
</dbReference>